<protein>
    <recommendedName>
        <fullName evidence="4">Translation initiation factor IF-3</fullName>
    </recommendedName>
</protein>
<feature type="domain" description="Translation initiation factor 3 N-terminal" evidence="6">
    <location>
        <begin position="19"/>
        <end position="87"/>
    </location>
</feature>
<feature type="domain" description="Translation initiation factor 3 C-terminal" evidence="5">
    <location>
        <begin position="95"/>
        <end position="162"/>
    </location>
</feature>
<reference evidence="8" key="1">
    <citation type="submission" date="2017-09" db="EMBL/GenBank/DDBJ databases">
        <title>Depth-based differentiation of microbial function through sediment-hosted aquifers and enrichment of novel symbionts in the deep terrestrial subsurface.</title>
        <authorList>
            <person name="Probst A.J."/>
            <person name="Ladd B."/>
            <person name="Jarett J.K."/>
            <person name="Geller-Mcgrath D.E."/>
            <person name="Sieber C.M.K."/>
            <person name="Emerson J.B."/>
            <person name="Anantharaman K."/>
            <person name="Thomas B.C."/>
            <person name="Malmstrom R."/>
            <person name="Stieglmeier M."/>
            <person name="Klingl A."/>
            <person name="Woyke T."/>
            <person name="Ryan C.M."/>
            <person name="Banfield J.F."/>
        </authorList>
    </citation>
    <scope>NUCLEOTIDE SEQUENCE [LARGE SCALE GENOMIC DNA]</scope>
</reference>
<dbReference type="NCBIfam" id="TIGR00168">
    <property type="entry name" value="infC"/>
    <property type="match status" value="1"/>
</dbReference>
<proteinExistence type="inferred from homology"/>
<dbReference type="PANTHER" id="PTHR10938:SF0">
    <property type="entry name" value="TRANSLATION INITIATION FACTOR IF-3, MITOCHONDRIAL"/>
    <property type="match status" value="1"/>
</dbReference>
<dbReference type="EMBL" id="PFAT01000045">
    <property type="protein sequence ID" value="PIR92095.1"/>
    <property type="molecule type" value="Genomic_DNA"/>
</dbReference>
<organism evidence="7 8">
    <name type="scientific">Candidatus Falkowbacteria bacterium CG10_big_fil_rev_8_21_14_0_10_44_15</name>
    <dbReference type="NCBI Taxonomy" id="1974569"/>
    <lineage>
        <taxon>Bacteria</taxon>
        <taxon>Candidatus Falkowiibacteriota</taxon>
    </lineage>
</organism>
<evidence type="ECO:0000259" key="5">
    <source>
        <dbReference type="Pfam" id="PF00707"/>
    </source>
</evidence>
<keyword evidence="2 7" id="KW-0396">Initiation factor</keyword>
<comment type="caution">
    <text evidence="7">The sequence shown here is derived from an EMBL/GenBank/DDBJ whole genome shotgun (WGS) entry which is preliminary data.</text>
</comment>
<evidence type="ECO:0000313" key="8">
    <source>
        <dbReference type="Proteomes" id="UP000228510"/>
    </source>
</evidence>
<evidence type="ECO:0000256" key="1">
    <source>
        <dbReference type="ARBA" id="ARBA00005439"/>
    </source>
</evidence>
<dbReference type="Gene3D" id="3.30.110.10">
    <property type="entry name" value="Translation initiation factor 3 (IF-3), C-terminal domain"/>
    <property type="match status" value="1"/>
</dbReference>
<dbReference type="InterPro" id="IPR019815">
    <property type="entry name" value="Translation_initiation_fac_3_C"/>
</dbReference>
<dbReference type="SUPFAM" id="SSF54364">
    <property type="entry name" value="Translation initiation factor IF3, N-terminal domain"/>
    <property type="match status" value="1"/>
</dbReference>
<dbReference type="GO" id="GO:0043022">
    <property type="term" value="F:ribosome binding"/>
    <property type="evidence" value="ECO:0007669"/>
    <property type="project" value="TreeGrafter"/>
</dbReference>
<dbReference type="InterPro" id="IPR019814">
    <property type="entry name" value="Translation_initiation_fac_3_N"/>
</dbReference>
<accession>A0A2H0UZ65</accession>
<dbReference type="Pfam" id="PF05198">
    <property type="entry name" value="IF3_N"/>
    <property type="match status" value="1"/>
</dbReference>
<name>A0A2H0UZ65_9BACT</name>
<comment type="similarity">
    <text evidence="1">Belongs to the IF-3 family.</text>
</comment>
<keyword evidence="3" id="KW-0648">Protein biosynthesis</keyword>
<dbReference type="Pfam" id="PF00707">
    <property type="entry name" value="IF3_C"/>
    <property type="match status" value="1"/>
</dbReference>
<dbReference type="InterPro" id="IPR001288">
    <property type="entry name" value="Translation_initiation_fac_3"/>
</dbReference>
<dbReference type="SUPFAM" id="SSF55200">
    <property type="entry name" value="Translation initiation factor IF3, C-terminal domain"/>
    <property type="match status" value="1"/>
</dbReference>
<dbReference type="AlphaFoldDB" id="A0A2H0UZ65"/>
<gene>
    <name evidence="7" type="ORF">COU01_03585</name>
</gene>
<sequence>MRRTFRRPKPKPQIEFYRTNEQIRVPEVRVIDDAGGMLGIMPVAKAIALAREQELDLVEVFPKAQPPVAKITDYGRMRYQKEKQLQKQKAKQKKTEVKDIRLSLRISPHDLDLRLQQAVKFLERGDKLKIEIILKGREKQLSGKGVEIIKNFVNKLKDADGLKVAEEQGLTRQMNSFNMIVINKKG</sequence>
<dbReference type="GO" id="GO:0032790">
    <property type="term" value="P:ribosome disassembly"/>
    <property type="evidence" value="ECO:0007669"/>
    <property type="project" value="TreeGrafter"/>
</dbReference>
<evidence type="ECO:0000256" key="4">
    <source>
        <dbReference type="NCBIfam" id="TIGR00168"/>
    </source>
</evidence>
<dbReference type="GO" id="GO:0003743">
    <property type="term" value="F:translation initiation factor activity"/>
    <property type="evidence" value="ECO:0007669"/>
    <property type="project" value="UniProtKB-UniRule"/>
</dbReference>
<evidence type="ECO:0000256" key="3">
    <source>
        <dbReference type="ARBA" id="ARBA00022917"/>
    </source>
</evidence>
<dbReference type="Gene3D" id="3.10.20.80">
    <property type="entry name" value="Translation initiation factor 3 (IF-3), N-terminal domain"/>
    <property type="match status" value="1"/>
</dbReference>
<dbReference type="Proteomes" id="UP000228510">
    <property type="component" value="Unassembled WGS sequence"/>
</dbReference>
<evidence type="ECO:0000256" key="2">
    <source>
        <dbReference type="ARBA" id="ARBA00022540"/>
    </source>
</evidence>
<dbReference type="PANTHER" id="PTHR10938">
    <property type="entry name" value="TRANSLATION INITIATION FACTOR IF-3"/>
    <property type="match status" value="1"/>
</dbReference>
<dbReference type="InterPro" id="IPR036787">
    <property type="entry name" value="T_IF-3_N_sf"/>
</dbReference>
<dbReference type="GO" id="GO:0005737">
    <property type="term" value="C:cytoplasm"/>
    <property type="evidence" value="ECO:0007669"/>
    <property type="project" value="UniProtKB-ARBA"/>
</dbReference>
<evidence type="ECO:0000313" key="7">
    <source>
        <dbReference type="EMBL" id="PIR92095.1"/>
    </source>
</evidence>
<evidence type="ECO:0000259" key="6">
    <source>
        <dbReference type="Pfam" id="PF05198"/>
    </source>
</evidence>
<dbReference type="InterPro" id="IPR036788">
    <property type="entry name" value="T_IF-3_C_sf"/>
</dbReference>